<protein>
    <submittedName>
        <fullName evidence="1">19850_t:CDS:1</fullName>
    </submittedName>
</protein>
<sequence>MEILEDLVHFFKSLNINVTLTPHEIKYNKEKAEYDEEMEYNKEIIEDTQFEIRILSKIVIRKPSKDVYDEYTLFKCALKKCNNIDENLDIQFAKYIFDYHSMREAYENDIRMTKECDQSHFVFFLLTSLKMLRCLMTLNNQEDAKALKEANKITSMVYSFLTSVLDKADEIRWITVMSRIKNCVYYGTSYGLIIFKYFKRSNITFRSKGILEIPLTENLVILKKNEFKLLKLNINAESLNPQELLPKGLFEEKQVDIWNNIRYIAYCFL</sequence>
<name>A0A9N9NGP2_9GLOM</name>
<organism evidence="1 2">
    <name type="scientific">Cetraspora pellucida</name>
    <dbReference type="NCBI Taxonomy" id="1433469"/>
    <lineage>
        <taxon>Eukaryota</taxon>
        <taxon>Fungi</taxon>
        <taxon>Fungi incertae sedis</taxon>
        <taxon>Mucoromycota</taxon>
        <taxon>Glomeromycotina</taxon>
        <taxon>Glomeromycetes</taxon>
        <taxon>Diversisporales</taxon>
        <taxon>Gigasporaceae</taxon>
        <taxon>Cetraspora</taxon>
    </lineage>
</organism>
<dbReference type="EMBL" id="CAJVQA010014197">
    <property type="protein sequence ID" value="CAG8729604.1"/>
    <property type="molecule type" value="Genomic_DNA"/>
</dbReference>
<keyword evidence="2" id="KW-1185">Reference proteome</keyword>
<gene>
    <name evidence="1" type="ORF">CPELLU_LOCUS13409</name>
</gene>
<evidence type="ECO:0000313" key="1">
    <source>
        <dbReference type="EMBL" id="CAG8729604.1"/>
    </source>
</evidence>
<evidence type="ECO:0000313" key="2">
    <source>
        <dbReference type="Proteomes" id="UP000789759"/>
    </source>
</evidence>
<reference evidence="1" key="1">
    <citation type="submission" date="2021-06" db="EMBL/GenBank/DDBJ databases">
        <authorList>
            <person name="Kallberg Y."/>
            <person name="Tangrot J."/>
            <person name="Rosling A."/>
        </authorList>
    </citation>
    <scope>NUCLEOTIDE SEQUENCE</scope>
    <source>
        <strain evidence="1">FL966</strain>
    </source>
</reference>
<proteinExistence type="predicted"/>
<comment type="caution">
    <text evidence="1">The sequence shown here is derived from an EMBL/GenBank/DDBJ whole genome shotgun (WGS) entry which is preliminary data.</text>
</comment>
<dbReference type="AlphaFoldDB" id="A0A9N9NGP2"/>
<accession>A0A9N9NGP2</accession>
<dbReference type="Proteomes" id="UP000789759">
    <property type="component" value="Unassembled WGS sequence"/>
</dbReference>